<feature type="domain" description="PE" evidence="2">
    <location>
        <begin position="4"/>
        <end position="92"/>
    </location>
</feature>
<evidence type="ECO:0000256" key="1">
    <source>
        <dbReference type="SAM" id="Phobius"/>
    </source>
</evidence>
<dbReference type="InterPro" id="IPR000084">
    <property type="entry name" value="PE-PGRS_N"/>
</dbReference>
<dbReference type="SUPFAM" id="SSF140459">
    <property type="entry name" value="PE/PPE dimer-like"/>
    <property type="match status" value="1"/>
</dbReference>
<accession>A0A1A3N4U8</accession>
<organism evidence="3 4">
    <name type="scientific">Mycobacterium asiaticum</name>
    <dbReference type="NCBI Taxonomy" id="1790"/>
    <lineage>
        <taxon>Bacteria</taxon>
        <taxon>Bacillati</taxon>
        <taxon>Actinomycetota</taxon>
        <taxon>Actinomycetes</taxon>
        <taxon>Mycobacteriales</taxon>
        <taxon>Mycobacteriaceae</taxon>
        <taxon>Mycobacterium</taxon>
    </lineage>
</organism>
<dbReference type="Pfam" id="PF00934">
    <property type="entry name" value="PE"/>
    <property type="match status" value="1"/>
</dbReference>
<comment type="caution">
    <text evidence="3">The sequence shown here is derived from an EMBL/GenBank/DDBJ whole genome shotgun (WGS) entry which is preliminary data.</text>
</comment>
<keyword evidence="1" id="KW-0812">Transmembrane</keyword>
<dbReference type="OrthoDB" id="4751081at2"/>
<feature type="transmembrane region" description="Helical" evidence="1">
    <location>
        <begin position="119"/>
        <end position="139"/>
    </location>
</feature>
<gene>
    <name evidence="3" type="ORF">A5635_08375</name>
</gene>
<keyword evidence="1" id="KW-1133">Transmembrane helix</keyword>
<dbReference type="Proteomes" id="UP000093819">
    <property type="component" value="Unassembled WGS sequence"/>
</dbReference>
<dbReference type="Gene3D" id="1.10.287.850">
    <property type="entry name" value="HP0062-like domain"/>
    <property type="match status" value="1"/>
</dbReference>
<dbReference type="InterPro" id="IPR038332">
    <property type="entry name" value="PPE_sf"/>
</dbReference>
<keyword evidence="1" id="KW-0472">Membrane</keyword>
<protein>
    <recommendedName>
        <fullName evidence="2">PE domain-containing protein</fullName>
    </recommendedName>
</protein>
<dbReference type="AlphaFoldDB" id="A0A1A3N4U8"/>
<reference evidence="3 4" key="1">
    <citation type="submission" date="2016-06" db="EMBL/GenBank/DDBJ databases">
        <authorList>
            <person name="Kjaerup R.B."/>
            <person name="Dalgaard T.S."/>
            <person name="Juul-Madsen H.R."/>
        </authorList>
    </citation>
    <scope>NUCLEOTIDE SEQUENCE [LARGE SCALE GENOMIC DNA]</scope>
    <source>
        <strain evidence="3 4">1245335.1</strain>
    </source>
</reference>
<proteinExistence type="predicted"/>
<evidence type="ECO:0000313" key="3">
    <source>
        <dbReference type="EMBL" id="OBK15397.1"/>
    </source>
</evidence>
<sequence>MSQVSVIPDSLVAAAADFDKIASGLDEAHRLAAPATLALSPAAADEVSVSIAQHLSEHAQDYQTVVREAAAFHEQFVANLTASGSAYASAEDLIAALLQSPNSVLDYYTVAGYTVAETMVGYVMATALFGLVPFLWPLLPIIQLLAIARFMTLFSEILTFSPISYPAYIGP</sequence>
<evidence type="ECO:0000259" key="2">
    <source>
        <dbReference type="Pfam" id="PF00934"/>
    </source>
</evidence>
<name>A0A1A3N4U8_MYCAS</name>
<dbReference type="RefSeq" id="WP_065037959.1">
    <property type="nucleotide sequence ID" value="NZ_LZLR01000223.1"/>
</dbReference>
<dbReference type="EMBL" id="LZLR01000223">
    <property type="protein sequence ID" value="OBK15397.1"/>
    <property type="molecule type" value="Genomic_DNA"/>
</dbReference>
<evidence type="ECO:0000313" key="4">
    <source>
        <dbReference type="Proteomes" id="UP000093819"/>
    </source>
</evidence>